<evidence type="ECO:0000313" key="1">
    <source>
        <dbReference type="EMBL" id="KAI8563880.1"/>
    </source>
</evidence>
<name>A0ACC0PEK8_RHOML</name>
<gene>
    <name evidence="1" type="ORF">RHMOL_Rhmol03G0143700</name>
</gene>
<keyword evidence="2" id="KW-1185">Reference proteome</keyword>
<organism evidence="1 2">
    <name type="scientific">Rhododendron molle</name>
    <name type="common">Chinese azalea</name>
    <name type="synonym">Azalea mollis</name>
    <dbReference type="NCBI Taxonomy" id="49168"/>
    <lineage>
        <taxon>Eukaryota</taxon>
        <taxon>Viridiplantae</taxon>
        <taxon>Streptophyta</taxon>
        <taxon>Embryophyta</taxon>
        <taxon>Tracheophyta</taxon>
        <taxon>Spermatophyta</taxon>
        <taxon>Magnoliopsida</taxon>
        <taxon>eudicotyledons</taxon>
        <taxon>Gunneridae</taxon>
        <taxon>Pentapetalae</taxon>
        <taxon>asterids</taxon>
        <taxon>Ericales</taxon>
        <taxon>Ericaceae</taxon>
        <taxon>Ericoideae</taxon>
        <taxon>Rhodoreae</taxon>
        <taxon>Rhododendron</taxon>
    </lineage>
</organism>
<sequence length="94" mass="10568">MSRNLNIPRHGVGHKNLEHAFSHWSIDTHSFVWAWGESGLSLEDVAIPTCLSLHGVSPLDPDNLSSIDQRDVIELRRLEQISSIRSSVHRSKCS</sequence>
<reference evidence="1" key="1">
    <citation type="submission" date="2022-02" db="EMBL/GenBank/DDBJ databases">
        <title>Plant Genome Project.</title>
        <authorList>
            <person name="Zhang R.-G."/>
        </authorList>
    </citation>
    <scope>NUCLEOTIDE SEQUENCE</scope>
    <source>
        <strain evidence="1">AT1</strain>
    </source>
</reference>
<evidence type="ECO:0000313" key="2">
    <source>
        <dbReference type="Proteomes" id="UP001062846"/>
    </source>
</evidence>
<dbReference type="EMBL" id="CM046390">
    <property type="protein sequence ID" value="KAI8563880.1"/>
    <property type="molecule type" value="Genomic_DNA"/>
</dbReference>
<accession>A0ACC0PEK8</accession>
<proteinExistence type="predicted"/>
<protein>
    <submittedName>
        <fullName evidence="1">Uncharacterized protein</fullName>
    </submittedName>
</protein>
<comment type="caution">
    <text evidence="1">The sequence shown here is derived from an EMBL/GenBank/DDBJ whole genome shotgun (WGS) entry which is preliminary data.</text>
</comment>
<dbReference type="Proteomes" id="UP001062846">
    <property type="component" value="Chromosome 3"/>
</dbReference>